<evidence type="ECO:0000313" key="1">
    <source>
        <dbReference type="EMBL" id="USG62625.1"/>
    </source>
</evidence>
<dbReference type="SUPFAM" id="SSF54637">
    <property type="entry name" value="Thioesterase/thiol ester dehydrase-isomerase"/>
    <property type="match status" value="1"/>
</dbReference>
<dbReference type="InterPro" id="IPR016776">
    <property type="entry name" value="ApeP-like_dehydratase"/>
</dbReference>
<dbReference type="RefSeq" id="WP_251936568.1">
    <property type="nucleotide sequence ID" value="NZ_CP098747.1"/>
</dbReference>
<name>A0ABY4W629_9PROT</name>
<reference evidence="1" key="1">
    <citation type="submission" date="2022-06" db="EMBL/GenBank/DDBJ databases">
        <title>Sneathiella actinostolidae sp. nov., isolated from a sea anemonein the Western Pacific Ocean.</title>
        <authorList>
            <person name="Wei M.J."/>
        </authorList>
    </citation>
    <scope>NUCLEOTIDE SEQUENCE</scope>
    <source>
        <strain evidence="1">PHK-P5</strain>
    </source>
</reference>
<dbReference type="EMBL" id="CP098747">
    <property type="protein sequence ID" value="USG62625.1"/>
    <property type="molecule type" value="Genomic_DNA"/>
</dbReference>
<proteinExistence type="predicted"/>
<dbReference type="Proteomes" id="UP001056291">
    <property type="component" value="Chromosome"/>
</dbReference>
<accession>A0ABY4W629</accession>
<sequence>MQPCNYPVNDLLYHAVPMILIDRIEAYDSETVHSFVEITPDSPFMADDVVPSYVSVEYMAQSVAAYSGIKAKNSGGNVKIGYLASARKVELNVPFFSIGDKLEITVQMIWNEAPMAVFDCRIEREDVVVASSRLNVYQP</sequence>
<dbReference type="PIRSF" id="PIRSF020565">
    <property type="entry name" value="3Ho_Ac_ACP_DH_prd"/>
    <property type="match status" value="1"/>
</dbReference>
<evidence type="ECO:0000313" key="2">
    <source>
        <dbReference type="Proteomes" id="UP001056291"/>
    </source>
</evidence>
<evidence type="ECO:0008006" key="3">
    <source>
        <dbReference type="Google" id="ProtNLM"/>
    </source>
</evidence>
<gene>
    <name evidence="1" type="ORF">NBZ79_06500</name>
</gene>
<keyword evidence="2" id="KW-1185">Reference proteome</keyword>
<protein>
    <recommendedName>
        <fullName evidence="3">3-hydroxylacyl-ACP dehydratase</fullName>
    </recommendedName>
</protein>
<dbReference type="Gene3D" id="3.10.129.10">
    <property type="entry name" value="Hotdog Thioesterase"/>
    <property type="match status" value="1"/>
</dbReference>
<organism evidence="1 2">
    <name type="scientific">Sneathiella marina</name>
    <dbReference type="NCBI Taxonomy" id="2950108"/>
    <lineage>
        <taxon>Bacteria</taxon>
        <taxon>Pseudomonadati</taxon>
        <taxon>Pseudomonadota</taxon>
        <taxon>Alphaproteobacteria</taxon>
        <taxon>Sneathiellales</taxon>
        <taxon>Sneathiellaceae</taxon>
        <taxon>Sneathiella</taxon>
    </lineage>
</organism>
<dbReference type="Pfam" id="PF22817">
    <property type="entry name" value="ApeP-like"/>
    <property type="match status" value="1"/>
</dbReference>
<dbReference type="InterPro" id="IPR029069">
    <property type="entry name" value="HotDog_dom_sf"/>
</dbReference>